<keyword evidence="2" id="KW-1185">Reference proteome</keyword>
<dbReference type="InterPro" id="IPR035272">
    <property type="entry name" value="DUF5351"/>
</dbReference>
<dbReference type="Gene3D" id="6.20.20.10">
    <property type="match status" value="1"/>
</dbReference>
<dbReference type="Pfam" id="PF17302">
    <property type="entry name" value="DUF5351"/>
    <property type="match status" value="1"/>
</dbReference>
<reference evidence="1" key="1">
    <citation type="journal article" date="2014" name="Int. J. Syst. Evol. Microbiol.">
        <title>Complete genome sequence of Corynebacterium casei LMG S-19264T (=DSM 44701T), isolated from a smear-ripened cheese.</title>
        <authorList>
            <consortium name="US DOE Joint Genome Institute (JGI-PGF)"/>
            <person name="Walter F."/>
            <person name="Albersmeier A."/>
            <person name="Kalinowski J."/>
            <person name="Ruckert C."/>
        </authorList>
    </citation>
    <scope>NUCLEOTIDE SEQUENCE</scope>
    <source>
        <strain evidence="1">JCM 14719</strain>
    </source>
</reference>
<dbReference type="AlphaFoldDB" id="A0A8J3FBK0"/>
<proteinExistence type="predicted"/>
<evidence type="ECO:0000313" key="2">
    <source>
        <dbReference type="Proteomes" id="UP000637720"/>
    </source>
</evidence>
<comment type="caution">
    <text evidence="1">The sequence shown here is derived from an EMBL/GenBank/DDBJ whole genome shotgun (WGS) entry which is preliminary data.</text>
</comment>
<gene>
    <name evidence="1" type="ORF">GCM10007043_18900</name>
</gene>
<dbReference type="EMBL" id="BMOF01000044">
    <property type="protein sequence ID" value="GGK05139.1"/>
    <property type="molecule type" value="Genomic_DNA"/>
</dbReference>
<sequence length="63" mass="7043">MRVLTTTCAFCQGNGYVHLLLGGTERCHMCGGTGQLEEEDDDGRRHLRHLGREEQANYGRCCS</sequence>
<organism evidence="1 2">
    <name type="scientific">Calditerricola satsumensis</name>
    <dbReference type="NCBI Taxonomy" id="373054"/>
    <lineage>
        <taxon>Bacteria</taxon>
        <taxon>Bacillati</taxon>
        <taxon>Bacillota</taxon>
        <taxon>Bacilli</taxon>
        <taxon>Bacillales</taxon>
        <taxon>Bacillaceae</taxon>
        <taxon>Calditerricola</taxon>
    </lineage>
</organism>
<name>A0A8J3FBK0_9BACI</name>
<dbReference type="SUPFAM" id="SSF57938">
    <property type="entry name" value="DnaJ/Hsp40 cysteine-rich domain"/>
    <property type="match status" value="1"/>
</dbReference>
<accession>A0A8J3FBK0</accession>
<dbReference type="InterPro" id="IPR036410">
    <property type="entry name" value="HSP_DnaJ_Cys-rich_dom_sf"/>
</dbReference>
<protein>
    <submittedName>
        <fullName evidence="1">Uncharacterized protein</fullName>
    </submittedName>
</protein>
<dbReference type="RefSeq" id="WP_054671624.1">
    <property type="nucleotide sequence ID" value="NZ_BMOF01000044.1"/>
</dbReference>
<reference evidence="1" key="2">
    <citation type="submission" date="2020-09" db="EMBL/GenBank/DDBJ databases">
        <authorList>
            <person name="Sun Q."/>
            <person name="Ohkuma M."/>
        </authorList>
    </citation>
    <scope>NUCLEOTIDE SEQUENCE</scope>
    <source>
        <strain evidence="1">JCM 14719</strain>
    </source>
</reference>
<dbReference type="Proteomes" id="UP000637720">
    <property type="component" value="Unassembled WGS sequence"/>
</dbReference>
<evidence type="ECO:0000313" key="1">
    <source>
        <dbReference type="EMBL" id="GGK05139.1"/>
    </source>
</evidence>